<dbReference type="RefSeq" id="XP_001744072.1">
    <property type="nucleotide sequence ID" value="XM_001744020.1"/>
</dbReference>
<dbReference type="GO" id="GO:0003735">
    <property type="term" value="F:structural constituent of ribosome"/>
    <property type="evidence" value="ECO:0000318"/>
    <property type="project" value="GO_Central"/>
</dbReference>
<evidence type="ECO:0000256" key="2">
    <source>
        <dbReference type="SAM" id="MobiDB-lite"/>
    </source>
</evidence>
<dbReference type="SUPFAM" id="SSF56672">
    <property type="entry name" value="DNA/RNA polymerases"/>
    <property type="match status" value="1"/>
</dbReference>
<feature type="compositionally biased region" description="Low complexity" evidence="2">
    <location>
        <begin position="450"/>
        <end position="473"/>
    </location>
</feature>
<dbReference type="eggNOG" id="ENOG502QRFV">
    <property type="taxonomic scope" value="Eukaryota"/>
</dbReference>
<dbReference type="Pfam" id="PF00078">
    <property type="entry name" value="RVT_1"/>
    <property type="match status" value="2"/>
</dbReference>
<dbReference type="EMBL" id="CH991546">
    <property type="protein sequence ID" value="EDQ90775.1"/>
    <property type="molecule type" value="Genomic_DNA"/>
</dbReference>
<dbReference type="PANTHER" id="PTHR17602">
    <property type="entry name" value="RIBOSOME BIOGENESIS REGULATORY PROTEIN"/>
    <property type="match status" value="1"/>
</dbReference>
<dbReference type="InterPro" id="IPR000477">
    <property type="entry name" value="RT_dom"/>
</dbReference>
<feature type="region of interest" description="Disordered" evidence="2">
    <location>
        <begin position="446"/>
        <end position="473"/>
    </location>
</feature>
<feature type="region of interest" description="Disordered" evidence="2">
    <location>
        <begin position="2018"/>
        <end position="2038"/>
    </location>
</feature>
<evidence type="ECO:0000256" key="3">
    <source>
        <dbReference type="SAM" id="Phobius"/>
    </source>
</evidence>
<evidence type="ECO:0000313" key="6">
    <source>
        <dbReference type="Proteomes" id="UP000001357"/>
    </source>
</evidence>
<feature type="coiled-coil region" evidence="1">
    <location>
        <begin position="110"/>
        <end position="185"/>
    </location>
</feature>
<sequence length="2070" mass="226144">MIGAPSAREASLIKPDPVIIYDVILPITAMASSLRDRCALALDNIGQELATLQRENGELDHRLRELEDALQTLPVSALLDPKEVYALTKEELVQAHLRLRQRRRLEELANAELQTRLTHAQNMLIEQNEAEKRLLELQHAHLAQQQFQASVLTSIEEGSIYKQACRMQEKAIESLETLLDRLRADMALRLQSDVPSPLFERLEEELAKVERVVRVTAPATGSSPSSAESKLKLNAQEELQGRTQEMHRLQQEHRALQQSLQVLYEQADSGQDPAEQVLRLQSEVAALESELTAMAQQFADEELELEIQLMEAQLESEASAIDISSLPTTEAHAHLALGAAAPWLEQPAPRKPSLSKPARRHDSLVLQTLSNSLSLKLFLSQLTPLSPKLSLSLSFSLSNSLTFSLSKTSLSNFLSQTLSLSNSLFLSLSLSQTLISFRCANAPFTSTPQTSPDTAASTQSTSTTSSSTHVAPTSSTRIITAPANIREAYRVLDNSAINMRGSSYYVNYNTVSGTVDECMTSCFEDDTCLSFDYDNSDGVGWMHRVLARCASGAGASFLNGTSDSTQFFEKLPAYWTGALLGSLLIAVVLIFGAETWRSHLRRQAQQERRAQRWAACSAQPPTTSQACIKVGAALRRAEKEKRDYYTGFNHGKTLIVPAAMTTTGGFASSFVDLLGQLARCAEARGVYQPGLDEAFVPRWKGRFAALARAVIGNSEVQAVRDLLVPPGLTPYIASTPASTSTLAPATAASSPTVSFTKGELPKALAATKGVTDPYGWSGELLASIYRIKEHFSQVLGPRQGSTSDPTAPSDGDAPQGPTTATGGPQVALNKIFHHIANNTVPESIRHALCSINYTILEKANGKFRPVGTDSIFNKVVNRALLEQQQPHIAHLLQASPELAVGVKDGISAACLQLHRPSTAAEIVADKVPGLLRAFERHYARPTTHCIVDKFFKVIDIDVGQGIVQGNELSPFFFALYSCEVLGLLDTTTDYRCKVIKYLDDIVLMGPAEDVAADVEIVKARAESAGLHLQPSKSRFYMPRHHSASITAIKSVLPDAVRETANTGMTVLGTPIGRREWMKKQLNDKAKHIAGKLNDMLTTGYVPSLINHLYTLPPSLTSGLSELLNRACKDTFVKAFFAKVNLSAPAGAEGHDVTLEQLLEARLFTRANTGGFGLHDLVERGPVAYVCNMAKLATRYPRVYDRLLKDASRAADFEVHVQRAGFQMATVKDAATQRPAEIIAFRSKAALDDLMAKCALDLQQAYLASREWGVSTVLTMRGRDKLRRLSDTTFAIAVVSMMGFGLHELINLRRLSDTTFAIAVVSMMGFGLHELINVKPTDKCPLCSSKTPQPRLTREHLLTCRPIKRHNALRDEMGRLLRYATLSHVWVEKSGYNANGQSCRIDLHCRNPFPGGALGPALPDLGIDVTVRTAQPPTTSQACIKVGAALRRAEKEKRDYYTGFNHGKTLIVPAAMTTTGGFASSFVDLLGQLARCAEARGVYQPGLDEAFVPRWKGRFAALVHQMNADHIQRHFGGVCLRSSFAFSSEVQTPNLYLVILGSFARAVIGNSEVQAVRDLLVPPGLTPYIASTPASTSTLAPATAASSPTVSFTKGELPKALAATKGVTDPYGWSGELLASIYRIKEHFSQVLGPRQGSTSDPTAPSDGDAPQGPTTATGGPQVALNKIFHHIANNTVPESIRHALCSINYTILEKANGKFRPVGTDSIFNKVVNRALLEQQQPHIAHLLQASPELAVGVKDGISAAVGMAFGELQACESTPGWTMLSLDFKSAFNYTDRARLHEIVADKVPGLLRAFERHYARPTTHCIVDKFFKVIDIDVGQGIVQGNELSPFFFALYSCEVLGLLDTTTDYRCKVIKYLDDIVLMGPAEDVAADVEIVKARAESAGLHLQPSKSRFYMPRHHSASITAIKSVLPDAVRETANTGMTVLGTPIGRRDLINHLYTLPPSLTSGLSELLNRACKDTFVKAFFAKVYVQYSVMCVDKAIVTEVSNQSKCIREHGLKQGEGTRQNKTEGGKWNDRGQEGKWYRSREIAPIYSRWKHTHTVETENGLSH</sequence>
<proteinExistence type="predicted"/>
<dbReference type="KEGG" id="mbr:MONBRDRAFT_31632"/>
<reference evidence="5 6" key="1">
    <citation type="journal article" date="2008" name="Nature">
        <title>The genome of the choanoflagellate Monosiga brevicollis and the origin of metazoans.</title>
        <authorList>
            <consortium name="JGI Sequencing"/>
            <person name="King N."/>
            <person name="Westbrook M.J."/>
            <person name="Young S.L."/>
            <person name="Kuo A."/>
            <person name="Abedin M."/>
            <person name="Chapman J."/>
            <person name="Fairclough S."/>
            <person name="Hellsten U."/>
            <person name="Isogai Y."/>
            <person name="Letunic I."/>
            <person name="Marr M."/>
            <person name="Pincus D."/>
            <person name="Putnam N."/>
            <person name="Rokas A."/>
            <person name="Wright K.J."/>
            <person name="Zuzow R."/>
            <person name="Dirks W."/>
            <person name="Good M."/>
            <person name="Goodstein D."/>
            <person name="Lemons D."/>
            <person name="Li W."/>
            <person name="Lyons J.B."/>
            <person name="Morris A."/>
            <person name="Nichols S."/>
            <person name="Richter D.J."/>
            <person name="Salamov A."/>
            <person name="Bork P."/>
            <person name="Lim W.A."/>
            <person name="Manning G."/>
            <person name="Miller W.T."/>
            <person name="McGinnis W."/>
            <person name="Shapiro H."/>
            <person name="Tjian R."/>
            <person name="Grigoriev I.V."/>
            <person name="Rokhsar D."/>
        </authorList>
    </citation>
    <scope>NUCLEOTIDE SEQUENCE [LARGE SCALE GENOMIC DNA]</scope>
    <source>
        <strain evidence="6">MX1 / ATCC 50154</strain>
    </source>
</reference>
<dbReference type="GeneID" id="5889627"/>
<feature type="transmembrane region" description="Helical" evidence="3">
    <location>
        <begin position="573"/>
        <end position="593"/>
    </location>
</feature>
<name>A9UUT3_MONBE</name>
<feature type="domain" description="Reverse transcriptase" evidence="4">
    <location>
        <begin position="1689"/>
        <end position="1949"/>
    </location>
</feature>
<feature type="region of interest" description="Disordered" evidence="2">
    <location>
        <begin position="795"/>
        <end position="824"/>
    </location>
</feature>
<organism evidence="5 6">
    <name type="scientific">Monosiga brevicollis</name>
    <name type="common">Choanoflagellate</name>
    <dbReference type="NCBI Taxonomy" id="81824"/>
    <lineage>
        <taxon>Eukaryota</taxon>
        <taxon>Choanoflagellata</taxon>
        <taxon>Craspedida</taxon>
        <taxon>Salpingoecidae</taxon>
        <taxon>Monosiga</taxon>
    </lineage>
</organism>
<evidence type="ECO:0000313" key="5">
    <source>
        <dbReference type="EMBL" id="EDQ90775.1"/>
    </source>
</evidence>
<dbReference type="GO" id="GO:0006412">
    <property type="term" value="P:translation"/>
    <property type="evidence" value="ECO:0000318"/>
    <property type="project" value="GO_Central"/>
</dbReference>
<gene>
    <name evidence="5" type="ORF">MONBRDRAFT_31632</name>
</gene>
<dbReference type="GO" id="GO:0005763">
    <property type="term" value="C:mitochondrial small ribosomal subunit"/>
    <property type="evidence" value="ECO:0000318"/>
    <property type="project" value="GO_Central"/>
</dbReference>
<dbReference type="PROSITE" id="PS50878">
    <property type="entry name" value="RT_POL"/>
    <property type="match status" value="1"/>
</dbReference>
<dbReference type="InParanoid" id="A9UUT3"/>
<dbReference type="STRING" id="81824.A9UUT3"/>
<feature type="region of interest" description="Disordered" evidence="2">
    <location>
        <begin position="1647"/>
        <end position="1676"/>
    </location>
</feature>
<protein>
    <recommendedName>
        <fullName evidence="4">Reverse transcriptase domain-containing protein</fullName>
    </recommendedName>
</protein>
<evidence type="ECO:0000259" key="4">
    <source>
        <dbReference type="PROSITE" id="PS50878"/>
    </source>
</evidence>
<dbReference type="PANTHER" id="PTHR17602:SF4">
    <property type="entry name" value="RIBOSOME BIOGENESIS REGULATORY PROTEIN HOMOLOG"/>
    <property type="match status" value="1"/>
</dbReference>
<feature type="coiled-coil region" evidence="1">
    <location>
        <begin position="42"/>
        <end position="69"/>
    </location>
</feature>
<keyword evidence="3" id="KW-0812">Transmembrane</keyword>
<evidence type="ECO:0000256" key="1">
    <source>
        <dbReference type="SAM" id="Coils"/>
    </source>
</evidence>
<feature type="coiled-coil region" evidence="1">
    <location>
        <begin position="232"/>
        <end position="320"/>
    </location>
</feature>
<accession>A9UUT3</accession>
<keyword evidence="3" id="KW-0472">Membrane</keyword>
<keyword evidence="3" id="KW-1133">Transmembrane helix</keyword>
<dbReference type="InterPro" id="IPR043502">
    <property type="entry name" value="DNA/RNA_pol_sf"/>
</dbReference>
<keyword evidence="1" id="KW-0175">Coiled coil</keyword>
<keyword evidence="6" id="KW-1185">Reference proteome</keyword>
<dbReference type="Proteomes" id="UP000001357">
    <property type="component" value="Unassembled WGS sequence"/>
</dbReference>
<feature type="compositionally biased region" description="Basic and acidic residues" evidence="2">
    <location>
        <begin position="2025"/>
        <end position="2038"/>
    </location>
</feature>